<evidence type="ECO:0000259" key="1">
    <source>
        <dbReference type="Pfam" id="PF08241"/>
    </source>
</evidence>
<organism evidence="2 3">
    <name type="scientific">Actinomarinicola tropica</name>
    <dbReference type="NCBI Taxonomy" id="2789776"/>
    <lineage>
        <taxon>Bacteria</taxon>
        <taxon>Bacillati</taxon>
        <taxon>Actinomycetota</taxon>
        <taxon>Acidimicrobiia</taxon>
        <taxon>Acidimicrobiales</taxon>
        <taxon>Iamiaceae</taxon>
        <taxon>Actinomarinicola</taxon>
    </lineage>
</organism>
<dbReference type="SUPFAM" id="SSF53335">
    <property type="entry name" value="S-adenosyl-L-methionine-dependent methyltransferases"/>
    <property type="match status" value="1"/>
</dbReference>
<gene>
    <name evidence="2" type="ORF">GH723_17315</name>
</gene>
<dbReference type="InterPro" id="IPR029063">
    <property type="entry name" value="SAM-dependent_MTases_sf"/>
</dbReference>
<dbReference type="PANTHER" id="PTHR45036:SF1">
    <property type="entry name" value="METHYLTRANSFERASE LIKE 7A"/>
    <property type="match status" value="1"/>
</dbReference>
<dbReference type="Proteomes" id="UP000334019">
    <property type="component" value="Chromosome"/>
</dbReference>
<accession>A0A5Q2RMM4</accession>
<dbReference type="EMBL" id="CP045851">
    <property type="protein sequence ID" value="QGG96714.1"/>
    <property type="molecule type" value="Genomic_DNA"/>
</dbReference>
<reference evidence="2 3" key="1">
    <citation type="submission" date="2019-11" db="EMBL/GenBank/DDBJ databases">
        <authorList>
            <person name="He Y."/>
        </authorList>
    </citation>
    <scope>NUCLEOTIDE SEQUENCE [LARGE SCALE GENOMIC DNA]</scope>
    <source>
        <strain evidence="2 3">SCSIO 58843</strain>
    </source>
</reference>
<keyword evidence="2" id="KW-0489">Methyltransferase</keyword>
<evidence type="ECO:0000313" key="3">
    <source>
        <dbReference type="Proteomes" id="UP000334019"/>
    </source>
</evidence>
<dbReference type="PANTHER" id="PTHR45036">
    <property type="entry name" value="METHYLTRANSFERASE LIKE 7B"/>
    <property type="match status" value="1"/>
</dbReference>
<dbReference type="Gene3D" id="3.40.50.150">
    <property type="entry name" value="Vaccinia Virus protein VP39"/>
    <property type="match status" value="1"/>
</dbReference>
<dbReference type="CDD" id="cd02440">
    <property type="entry name" value="AdoMet_MTases"/>
    <property type="match status" value="1"/>
</dbReference>
<dbReference type="GO" id="GO:0008757">
    <property type="term" value="F:S-adenosylmethionine-dependent methyltransferase activity"/>
    <property type="evidence" value="ECO:0007669"/>
    <property type="project" value="InterPro"/>
</dbReference>
<feature type="domain" description="Methyltransferase type 11" evidence="1">
    <location>
        <begin position="38"/>
        <end position="132"/>
    </location>
</feature>
<keyword evidence="3" id="KW-1185">Reference proteome</keyword>
<dbReference type="InterPro" id="IPR052356">
    <property type="entry name" value="Thiol_S-MT"/>
</dbReference>
<dbReference type="Pfam" id="PF08241">
    <property type="entry name" value="Methyltransf_11"/>
    <property type="match status" value="1"/>
</dbReference>
<dbReference type="RefSeq" id="WP_153760818.1">
    <property type="nucleotide sequence ID" value="NZ_CP045851.1"/>
</dbReference>
<dbReference type="KEGG" id="atq:GH723_17315"/>
<proteinExistence type="predicted"/>
<dbReference type="InterPro" id="IPR013216">
    <property type="entry name" value="Methyltransf_11"/>
</dbReference>
<dbReference type="AlphaFoldDB" id="A0A5Q2RMM4"/>
<dbReference type="GO" id="GO:0032259">
    <property type="term" value="P:methylation"/>
    <property type="evidence" value="ECO:0007669"/>
    <property type="project" value="UniProtKB-KW"/>
</dbReference>
<evidence type="ECO:0000313" key="2">
    <source>
        <dbReference type="EMBL" id="QGG96714.1"/>
    </source>
</evidence>
<protein>
    <submittedName>
        <fullName evidence="2">Methyltransferase domain-containing protein</fullName>
    </submittedName>
</protein>
<keyword evidence="2" id="KW-0808">Transferase</keyword>
<sequence length="204" mass="22278">MGLYAEHVVPRIVDLTLRGPDVERIRERVCFGLSGEVLEVGFGSGRNLPHMPVAVTKVLAVDPSSVGRDMAAERVDASPVAVEWVGLDGEHLPLPDGSADHALSTWTLCTIPDVDLALREVRRVLRPGGTLHFVEHGLAPDPRTARRQHRFTPVQRRIAGGCHLDRPIDELIGAAGFRIDRLDTYLGARPAAFGWFYEGVATPV</sequence>
<name>A0A5Q2RMM4_9ACTN</name>